<sequence length="326" mass="36924">MSPSAEEYSKLSETIVKEISKVYIGNEEVVKKTLAAALVNGNVLFEDHPGLGKTLLAKAFGRALGLEYKRVQFTPDLLPSDIIGTKVWRQNVGRFELVKGPIFTHVLLADEINRAPPKTQSALLEAMEERQVTIEGETLHLESPFFVIATQNPIEYEGTYPLPEAQLDRFALRMSVGYPKTLDDEIAILEARLRWAKDDPTVDMEPVINRDIFLSMQRYVENEVFIHREILRYIAEIVRTARADERVEAGPSPRGALTLLKISKANAMLEGRDFVVPDDVKEYAVEALAHRMVLKPEYSFEDVTTETIVREVLEKVEVPKKYRPGE</sequence>
<dbReference type="InterPro" id="IPR027417">
    <property type="entry name" value="P-loop_NTPase"/>
</dbReference>
<reference evidence="5 6" key="1">
    <citation type="submission" date="2014-01" db="EMBL/GenBank/DDBJ databases">
        <title>Genome sequencing of Thermococcus guaymasensis.</title>
        <authorList>
            <person name="Zhang X."/>
            <person name="Alvare G."/>
            <person name="Fristensky B."/>
            <person name="Chen L."/>
            <person name="Suen T."/>
            <person name="Chen Q."/>
            <person name="Ma K."/>
        </authorList>
    </citation>
    <scope>NUCLEOTIDE SEQUENCE [LARGE SCALE GENOMIC DNA]</scope>
    <source>
        <strain evidence="5 6">DSM 11113</strain>
    </source>
</reference>
<keyword evidence="2" id="KW-0067">ATP-binding</keyword>
<dbReference type="Pfam" id="PF07726">
    <property type="entry name" value="AAA_3"/>
    <property type="match status" value="1"/>
</dbReference>
<feature type="domain" description="ChlI/MoxR AAA lid" evidence="4">
    <location>
        <begin position="240"/>
        <end position="311"/>
    </location>
</feature>
<dbReference type="AlphaFoldDB" id="A0A0X1KJ77"/>
<evidence type="ECO:0000259" key="4">
    <source>
        <dbReference type="Pfam" id="PF17863"/>
    </source>
</evidence>
<dbReference type="OrthoDB" id="24581at2157"/>
<dbReference type="GeneID" id="27134679"/>
<dbReference type="Proteomes" id="UP000062043">
    <property type="component" value="Chromosome"/>
</dbReference>
<dbReference type="InterPro" id="IPR011703">
    <property type="entry name" value="ATPase_AAA-3"/>
</dbReference>
<protein>
    <submittedName>
        <fullName evidence="5">ATPase</fullName>
    </submittedName>
</protein>
<evidence type="ECO:0000256" key="2">
    <source>
        <dbReference type="ARBA" id="ARBA00022840"/>
    </source>
</evidence>
<dbReference type="Gene3D" id="1.10.8.80">
    <property type="entry name" value="Magnesium chelatase subunit I, C-Terminal domain"/>
    <property type="match status" value="1"/>
</dbReference>
<dbReference type="PANTHER" id="PTHR42759">
    <property type="entry name" value="MOXR FAMILY PROTEIN"/>
    <property type="match status" value="1"/>
</dbReference>
<keyword evidence="1" id="KW-0547">Nucleotide-binding</keyword>
<gene>
    <name evidence="5" type="ORF">X802_03285</name>
</gene>
<keyword evidence="6" id="KW-1185">Reference proteome</keyword>
<dbReference type="InterPro" id="IPR050764">
    <property type="entry name" value="CbbQ/NirQ/NorQ/GpvN"/>
</dbReference>
<dbReference type="PATRIC" id="fig|1432656.3.peg.634"/>
<evidence type="ECO:0000313" key="6">
    <source>
        <dbReference type="Proteomes" id="UP000062043"/>
    </source>
</evidence>
<accession>A0A0X1KJ77</accession>
<dbReference type="FunFam" id="3.40.50.300:FF:000640">
    <property type="entry name" value="MoxR family ATPase"/>
    <property type="match status" value="1"/>
</dbReference>
<dbReference type="KEGG" id="tgy:X802_03285"/>
<evidence type="ECO:0000313" key="5">
    <source>
        <dbReference type="EMBL" id="AJC71297.1"/>
    </source>
</evidence>
<name>A0A0X1KJ77_9EURY</name>
<evidence type="ECO:0000256" key="1">
    <source>
        <dbReference type="ARBA" id="ARBA00022741"/>
    </source>
</evidence>
<dbReference type="STRING" id="1432656.X802_03285"/>
<dbReference type="Gene3D" id="3.40.50.300">
    <property type="entry name" value="P-loop containing nucleotide triphosphate hydrolases"/>
    <property type="match status" value="1"/>
</dbReference>
<dbReference type="PANTHER" id="PTHR42759:SF1">
    <property type="entry name" value="MAGNESIUM-CHELATASE SUBUNIT CHLD"/>
    <property type="match status" value="1"/>
</dbReference>
<dbReference type="SUPFAM" id="SSF52540">
    <property type="entry name" value="P-loop containing nucleoside triphosphate hydrolases"/>
    <property type="match status" value="1"/>
</dbReference>
<dbReference type="RefSeq" id="WP_062370957.1">
    <property type="nucleotide sequence ID" value="NZ_CP007140.1"/>
</dbReference>
<dbReference type="Pfam" id="PF17863">
    <property type="entry name" value="AAA_lid_2"/>
    <property type="match status" value="1"/>
</dbReference>
<dbReference type="InterPro" id="IPR041628">
    <property type="entry name" value="ChlI/MoxR_AAA_lid"/>
</dbReference>
<evidence type="ECO:0000259" key="3">
    <source>
        <dbReference type="Pfam" id="PF07726"/>
    </source>
</evidence>
<dbReference type="PIRSF" id="PIRSF002849">
    <property type="entry name" value="AAA_ATPase_chaperone_MoxR_prd"/>
    <property type="match status" value="1"/>
</dbReference>
<dbReference type="GO" id="GO:0005524">
    <property type="term" value="F:ATP binding"/>
    <property type="evidence" value="ECO:0007669"/>
    <property type="project" value="UniProtKB-KW"/>
</dbReference>
<dbReference type="CDD" id="cd00009">
    <property type="entry name" value="AAA"/>
    <property type="match status" value="1"/>
</dbReference>
<organism evidence="5 6">
    <name type="scientific">Thermococcus guaymasensis DSM 11113</name>
    <dbReference type="NCBI Taxonomy" id="1432656"/>
    <lineage>
        <taxon>Archaea</taxon>
        <taxon>Methanobacteriati</taxon>
        <taxon>Methanobacteriota</taxon>
        <taxon>Thermococci</taxon>
        <taxon>Thermococcales</taxon>
        <taxon>Thermococcaceae</taxon>
        <taxon>Thermococcus</taxon>
    </lineage>
</organism>
<dbReference type="EMBL" id="CP007140">
    <property type="protein sequence ID" value="AJC71297.1"/>
    <property type="molecule type" value="Genomic_DNA"/>
</dbReference>
<dbReference type="GO" id="GO:0016887">
    <property type="term" value="F:ATP hydrolysis activity"/>
    <property type="evidence" value="ECO:0007669"/>
    <property type="project" value="InterPro"/>
</dbReference>
<proteinExistence type="predicted"/>
<feature type="domain" description="ATPase AAA-3" evidence="3">
    <location>
        <begin position="43"/>
        <end position="171"/>
    </location>
</feature>